<dbReference type="GO" id="GO:0006777">
    <property type="term" value="P:Mo-molybdopterin cofactor biosynthetic process"/>
    <property type="evidence" value="ECO:0007669"/>
    <property type="project" value="UniProtKB-UniRule"/>
</dbReference>
<evidence type="ECO:0000256" key="1">
    <source>
        <dbReference type="ARBA" id="ARBA00022679"/>
    </source>
</evidence>
<feature type="active site" evidence="4">
    <location>
        <position position="391"/>
    </location>
</feature>
<comment type="similarity">
    <text evidence="4">Belongs to the class-V pyridoxal-phosphate-dependent aminotransferase family. MOCOS subfamily.</text>
</comment>
<feature type="modified residue" description="N6-(pyridoxal phosphate)lysine" evidence="4">
    <location>
        <position position="227"/>
    </location>
</feature>
<sequence>MSDDDHVYCDDIDAIREAEYPMLQGAVYLDHAGTTLYAKSLVENFATSMISGLYGNPHSRSPSSILSTKRIDNVRLRALRFVKADPDEFDLVFVANATAAIKLVAEGFRACRQGFSYRYHRDSHTSLVGVRESAVVSQCLESDEAVEQWLMAGGDEDRDGERPSVFAYPAQSNMNGRRLTLSWCSRVRQGKRNSYTLLDAAALVSTSQLDLSNPEDAPDFTALSFYKIFGFPDLGALIVRKSSGHMLTKREYFGGGTVEMVSCMRDQWHLPKDQSIHEQLEDGTLPIHNILALDNALDVHHDLYGSMNQISKHTSFLANKLFQGLSSLRHYNGRRVCKIYTGSKSSYLDPQIQGPIIAFNIRHSDGTWVANSEVEKIASIKNIHLRTGGVCNPGGVAHHLDLAPWEMEKNFSSGQRCDNDIEGVGGKPTGIIRVSLGAMSNIKDVTIFIDFVREFYTEQARELGTNGSTSPFPHSSELYIESLTVYPIKSCGGWPVPANTRWEVKDEGLAWDREWCLVHAGTYQALSQKRYPRMTLLRPKIDLEAGLLRVILHNNTDSNPRQISIPLFSGPEQVKARSSNVCSESVNANIYTSPQITDFFTTALGVPCCLARFPSGGSGPSKRHAKAHLQQHQLPQNRRIEEDIIPTALPSLPLRPILLSNESPILFITRFSLNHLNSLIALKGGKPAHPSVFRANLVIGSSSPTIAAYSEDRWTRLRISDTGHTFEMLGSCRRCSMVCVDQDTAERNEEPFVTLAKTRRFGNKVFFGEHMCHVPKLQGRGREERVYIRVGDLVEVYSRDLYGE</sequence>
<dbReference type="Gene3D" id="3.40.640.10">
    <property type="entry name" value="Type I PLP-dependent aspartate aminotransferase-like (Major domain)"/>
    <property type="match status" value="1"/>
</dbReference>
<dbReference type="GO" id="GO:0030170">
    <property type="term" value="F:pyridoxal phosphate binding"/>
    <property type="evidence" value="ECO:0007669"/>
    <property type="project" value="UniProtKB-UniRule"/>
</dbReference>
<keyword evidence="1 4" id="KW-0808">Transferase</keyword>
<dbReference type="Proteomes" id="UP000054321">
    <property type="component" value="Unassembled WGS sequence"/>
</dbReference>
<dbReference type="InterPro" id="IPR015421">
    <property type="entry name" value="PyrdxlP-dep_Trfase_major"/>
</dbReference>
<reference evidence="7" key="2">
    <citation type="submission" date="2015-01" db="EMBL/GenBank/DDBJ databases">
        <title>Evolutionary Origins and Diversification of the Mycorrhizal Mutualists.</title>
        <authorList>
            <consortium name="DOE Joint Genome Institute"/>
            <consortium name="Mycorrhizal Genomics Consortium"/>
            <person name="Kohler A."/>
            <person name="Kuo A."/>
            <person name="Nagy L.G."/>
            <person name="Floudas D."/>
            <person name="Copeland A."/>
            <person name="Barry K.W."/>
            <person name="Cichocki N."/>
            <person name="Veneault-Fourrey C."/>
            <person name="LaButti K."/>
            <person name="Lindquist E.A."/>
            <person name="Lipzen A."/>
            <person name="Lundell T."/>
            <person name="Morin E."/>
            <person name="Murat C."/>
            <person name="Riley R."/>
            <person name="Ohm R."/>
            <person name="Sun H."/>
            <person name="Tunlid A."/>
            <person name="Henrissat B."/>
            <person name="Grigoriev I.V."/>
            <person name="Hibbett D.S."/>
            <person name="Martin F."/>
        </authorList>
    </citation>
    <scope>NUCLEOTIDE SEQUENCE [LARGE SCALE GENOMIC DNA]</scope>
    <source>
        <strain evidence="7">Zn</strain>
    </source>
</reference>
<keyword evidence="2 4" id="KW-0663">Pyridoxal phosphate</keyword>
<keyword evidence="7" id="KW-1185">Reference proteome</keyword>
<organism evidence="6 7">
    <name type="scientific">Oidiodendron maius (strain Zn)</name>
    <dbReference type="NCBI Taxonomy" id="913774"/>
    <lineage>
        <taxon>Eukaryota</taxon>
        <taxon>Fungi</taxon>
        <taxon>Dikarya</taxon>
        <taxon>Ascomycota</taxon>
        <taxon>Pezizomycotina</taxon>
        <taxon>Leotiomycetes</taxon>
        <taxon>Leotiomycetes incertae sedis</taxon>
        <taxon>Myxotrichaceae</taxon>
        <taxon>Oidiodendron</taxon>
    </lineage>
</organism>
<dbReference type="PROSITE" id="PS51340">
    <property type="entry name" value="MOSC"/>
    <property type="match status" value="1"/>
</dbReference>
<comment type="function">
    <text evidence="4">Sulfurates the molybdenum cofactor. Sulfation of molybdenum is essential for xanthine dehydrogenase (XDH) and aldehyde oxidase (ADO) enzymes in which molybdenum cofactor is liganded by 1 oxygen and 1 sulfur atom in active form.</text>
</comment>
<gene>
    <name evidence="4" type="primary">hxB</name>
    <name evidence="6" type="ORF">OIDMADRAFT_106304</name>
</gene>
<dbReference type="Pfam" id="PF03476">
    <property type="entry name" value="MOSC_N"/>
    <property type="match status" value="1"/>
</dbReference>
<feature type="domain" description="MOSC" evidence="5">
    <location>
        <begin position="638"/>
        <end position="797"/>
    </location>
</feature>
<dbReference type="STRING" id="913774.A0A0C3GWV6"/>
<evidence type="ECO:0000256" key="3">
    <source>
        <dbReference type="ARBA" id="ARBA00023150"/>
    </source>
</evidence>
<dbReference type="Pfam" id="PF03473">
    <property type="entry name" value="MOSC"/>
    <property type="match status" value="1"/>
</dbReference>
<comment type="catalytic activity">
    <reaction evidence="4">
        <text>Mo-molybdopterin + L-cysteine + AH2 = thio-Mo-molybdopterin + L-alanine + A + H2O</text>
        <dbReference type="Rhea" id="RHEA:42636"/>
        <dbReference type="ChEBI" id="CHEBI:13193"/>
        <dbReference type="ChEBI" id="CHEBI:15377"/>
        <dbReference type="ChEBI" id="CHEBI:17499"/>
        <dbReference type="ChEBI" id="CHEBI:35235"/>
        <dbReference type="ChEBI" id="CHEBI:57972"/>
        <dbReference type="ChEBI" id="CHEBI:71302"/>
        <dbReference type="ChEBI" id="CHEBI:82685"/>
        <dbReference type="EC" id="2.8.1.9"/>
    </reaction>
</comment>
<dbReference type="HOGENOM" id="CLU_010913_0_0_1"/>
<dbReference type="SUPFAM" id="SSF141673">
    <property type="entry name" value="MOSC N-terminal domain-like"/>
    <property type="match status" value="1"/>
</dbReference>
<name>A0A0C3GWV6_OIDMZ</name>
<dbReference type="EMBL" id="KN832886">
    <property type="protein sequence ID" value="KIM95719.1"/>
    <property type="molecule type" value="Genomic_DNA"/>
</dbReference>
<dbReference type="GO" id="GO:0030151">
    <property type="term" value="F:molybdenum ion binding"/>
    <property type="evidence" value="ECO:0007669"/>
    <property type="project" value="UniProtKB-UniRule"/>
</dbReference>
<dbReference type="PANTHER" id="PTHR14237:SF80">
    <property type="entry name" value="MOLYBDENUM COFACTOR SULFURASE"/>
    <property type="match status" value="1"/>
</dbReference>
<evidence type="ECO:0000259" key="5">
    <source>
        <dbReference type="PROSITE" id="PS51340"/>
    </source>
</evidence>
<dbReference type="OrthoDB" id="10264306at2759"/>
<dbReference type="Pfam" id="PF00266">
    <property type="entry name" value="Aminotran_5"/>
    <property type="match status" value="1"/>
</dbReference>
<dbReference type="PANTHER" id="PTHR14237">
    <property type="entry name" value="MOLYBDOPTERIN COFACTOR SULFURASE MOSC"/>
    <property type="match status" value="1"/>
</dbReference>
<proteinExistence type="inferred from homology"/>
<protein>
    <recommendedName>
        <fullName evidence="4">Molybdenum cofactor sulfurase</fullName>
        <shortName evidence="4">MCS</shortName>
        <shortName evidence="4">MOS</shortName>
        <shortName evidence="4">MoCo sulfurase</shortName>
        <ecNumber evidence="4">2.8.1.9</ecNumber>
    </recommendedName>
    <alternativeName>
        <fullName evidence="4">Molybdenum cofactor sulfurtransferase</fullName>
    </alternativeName>
</protein>
<accession>A0A0C3GWV6</accession>
<dbReference type="InterPro" id="IPR011037">
    <property type="entry name" value="Pyrv_Knase-like_insert_dom_sf"/>
</dbReference>
<evidence type="ECO:0000256" key="2">
    <source>
        <dbReference type="ARBA" id="ARBA00022898"/>
    </source>
</evidence>
<dbReference type="EC" id="2.8.1.9" evidence="4"/>
<evidence type="ECO:0000313" key="7">
    <source>
        <dbReference type="Proteomes" id="UP000054321"/>
    </source>
</evidence>
<dbReference type="GO" id="GO:0016829">
    <property type="term" value="F:lyase activity"/>
    <property type="evidence" value="ECO:0007669"/>
    <property type="project" value="UniProtKB-UniRule"/>
</dbReference>
<dbReference type="SUPFAM" id="SSF50800">
    <property type="entry name" value="PK beta-barrel domain-like"/>
    <property type="match status" value="1"/>
</dbReference>
<dbReference type="SUPFAM" id="SSF53383">
    <property type="entry name" value="PLP-dependent transferases"/>
    <property type="match status" value="1"/>
</dbReference>
<evidence type="ECO:0000313" key="6">
    <source>
        <dbReference type="EMBL" id="KIM95719.1"/>
    </source>
</evidence>
<dbReference type="InParanoid" id="A0A0C3GWV6"/>
<dbReference type="InterPro" id="IPR005303">
    <property type="entry name" value="MOCOS_middle"/>
</dbReference>
<dbReference type="HAMAP" id="MF_03050">
    <property type="entry name" value="MOCOS"/>
    <property type="match status" value="1"/>
</dbReference>
<dbReference type="InterPro" id="IPR005302">
    <property type="entry name" value="MoCF_Sase_C"/>
</dbReference>
<keyword evidence="3 4" id="KW-0501">Molybdenum cofactor biosynthesis</keyword>
<dbReference type="GO" id="GO:0008265">
    <property type="term" value="F:molybdenum cofactor sulfurtransferase activity"/>
    <property type="evidence" value="ECO:0007669"/>
    <property type="project" value="UniProtKB-UniRule"/>
</dbReference>
<dbReference type="InterPro" id="IPR000192">
    <property type="entry name" value="Aminotrans_V_dom"/>
</dbReference>
<dbReference type="InterPro" id="IPR028886">
    <property type="entry name" value="MoCo_sulfurase"/>
</dbReference>
<comment type="cofactor">
    <cofactor evidence="4">
        <name>pyridoxal 5'-phosphate</name>
        <dbReference type="ChEBI" id="CHEBI:597326"/>
    </cofactor>
</comment>
<dbReference type="AlphaFoldDB" id="A0A0C3GWV6"/>
<dbReference type="InterPro" id="IPR015424">
    <property type="entry name" value="PyrdxlP-dep_Trfase"/>
</dbReference>
<evidence type="ECO:0000256" key="4">
    <source>
        <dbReference type="HAMAP-Rule" id="MF_03050"/>
    </source>
</evidence>
<reference evidence="6 7" key="1">
    <citation type="submission" date="2014-04" db="EMBL/GenBank/DDBJ databases">
        <authorList>
            <consortium name="DOE Joint Genome Institute"/>
            <person name="Kuo A."/>
            <person name="Martino E."/>
            <person name="Perotto S."/>
            <person name="Kohler A."/>
            <person name="Nagy L.G."/>
            <person name="Floudas D."/>
            <person name="Copeland A."/>
            <person name="Barry K.W."/>
            <person name="Cichocki N."/>
            <person name="Veneault-Fourrey C."/>
            <person name="LaButti K."/>
            <person name="Lindquist E.A."/>
            <person name="Lipzen A."/>
            <person name="Lundell T."/>
            <person name="Morin E."/>
            <person name="Murat C."/>
            <person name="Sun H."/>
            <person name="Tunlid A."/>
            <person name="Henrissat B."/>
            <person name="Grigoriev I.V."/>
            <person name="Hibbett D.S."/>
            <person name="Martin F."/>
            <person name="Nordberg H.P."/>
            <person name="Cantor M.N."/>
            <person name="Hua S.X."/>
        </authorList>
    </citation>
    <scope>NUCLEOTIDE SEQUENCE [LARGE SCALE GENOMIC DNA]</scope>
    <source>
        <strain evidence="6 7">Zn</strain>
    </source>
</reference>